<keyword evidence="3" id="KW-1185">Reference proteome</keyword>
<feature type="region of interest" description="Disordered" evidence="1">
    <location>
        <begin position="2401"/>
        <end position="2422"/>
    </location>
</feature>
<feature type="compositionally biased region" description="Basic and acidic residues" evidence="1">
    <location>
        <begin position="1292"/>
        <end position="1302"/>
    </location>
</feature>
<feature type="compositionally biased region" description="Basic and acidic residues" evidence="1">
    <location>
        <begin position="2496"/>
        <end position="2519"/>
    </location>
</feature>
<feature type="compositionally biased region" description="Low complexity" evidence="1">
    <location>
        <begin position="2123"/>
        <end position="2135"/>
    </location>
</feature>
<gene>
    <name evidence="2" type="ORF">AK812_SmicGene36762</name>
</gene>
<feature type="region of interest" description="Disordered" evidence="1">
    <location>
        <begin position="700"/>
        <end position="722"/>
    </location>
</feature>
<feature type="compositionally biased region" description="Polar residues" evidence="1">
    <location>
        <begin position="2680"/>
        <end position="2694"/>
    </location>
</feature>
<feature type="region of interest" description="Disordered" evidence="1">
    <location>
        <begin position="737"/>
        <end position="835"/>
    </location>
</feature>
<evidence type="ECO:0000313" key="2">
    <source>
        <dbReference type="EMBL" id="OLP82562.1"/>
    </source>
</evidence>
<dbReference type="InterPro" id="IPR043502">
    <property type="entry name" value="DNA/RNA_pol_sf"/>
</dbReference>
<feature type="compositionally biased region" description="Basic and acidic residues" evidence="1">
    <location>
        <begin position="2807"/>
        <end position="2821"/>
    </location>
</feature>
<protein>
    <submittedName>
        <fullName evidence="2">Uncharacterized protein</fullName>
    </submittedName>
</protein>
<feature type="region of interest" description="Disordered" evidence="1">
    <location>
        <begin position="2543"/>
        <end position="2821"/>
    </location>
</feature>
<feature type="compositionally biased region" description="Low complexity" evidence="1">
    <location>
        <begin position="752"/>
        <end position="770"/>
    </location>
</feature>
<dbReference type="Proteomes" id="UP000186817">
    <property type="component" value="Unassembled WGS sequence"/>
</dbReference>
<feature type="compositionally biased region" description="Basic and acidic residues" evidence="1">
    <location>
        <begin position="2311"/>
        <end position="2324"/>
    </location>
</feature>
<feature type="region of interest" description="Disordered" evidence="1">
    <location>
        <begin position="583"/>
        <end position="617"/>
    </location>
</feature>
<feature type="region of interest" description="Disordered" evidence="1">
    <location>
        <begin position="2239"/>
        <end position="2324"/>
    </location>
</feature>
<feature type="compositionally biased region" description="Low complexity" evidence="1">
    <location>
        <begin position="2776"/>
        <end position="2787"/>
    </location>
</feature>
<evidence type="ECO:0000313" key="3">
    <source>
        <dbReference type="Proteomes" id="UP000186817"/>
    </source>
</evidence>
<reference evidence="2 3" key="1">
    <citation type="submission" date="2016-02" db="EMBL/GenBank/DDBJ databases">
        <title>Genome analysis of coral dinoflagellate symbionts highlights evolutionary adaptations to a symbiotic lifestyle.</title>
        <authorList>
            <person name="Aranda M."/>
            <person name="Li Y."/>
            <person name="Liew Y.J."/>
            <person name="Baumgarten S."/>
            <person name="Simakov O."/>
            <person name="Wilson M."/>
            <person name="Piel J."/>
            <person name="Ashoor H."/>
            <person name="Bougouffa S."/>
            <person name="Bajic V.B."/>
            <person name="Ryu T."/>
            <person name="Ravasi T."/>
            <person name="Bayer T."/>
            <person name="Micklem G."/>
            <person name="Kim H."/>
            <person name="Bhak J."/>
            <person name="Lajeunesse T.C."/>
            <person name="Voolstra C.R."/>
        </authorList>
    </citation>
    <scope>NUCLEOTIDE SEQUENCE [LARGE SCALE GENOMIC DNA]</scope>
    <source>
        <strain evidence="2 3">CCMP2467</strain>
    </source>
</reference>
<dbReference type="SUPFAM" id="SSF56672">
    <property type="entry name" value="DNA/RNA polymerases"/>
    <property type="match status" value="1"/>
</dbReference>
<feature type="compositionally biased region" description="Low complexity" evidence="1">
    <location>
        <begin position="2852"/>
        <end position="2863"/>
    </location>
</feature>
<name>A0A1Q9CI02_SYMMI</name>
<sequence>MDREPALSSLPVRTPLSADFRAALDRLFDLEAELSAQRAEISRLHGRLRRLGDELQQGPVSHCRIRRSSLVAGAFSRFRSGRCSTCQQNETKVASHFNAGGSTRFAAYGRFTRIIGGCQFLAAGGAPTTKAVTFKAPRQLVEEAGFSRSLDAHAEVSRRNHLLFEQLCDMHFELSPVLGQISTSRYSEVLRSKLLAKVSDTTAARYLRSVQIFFTTFEELGGDIRNVEAGLLLDTFFSLSRCPEEGPLSNSLNVMKVLRWYRKLLGLSPFPDLCSAAFASLVQPASGEKRESLPLPLSFHSFLERKVLDSETPTAEAIWAGSFLACIGGSLRFSDAQHVLWSSLCVSPFTLRGICYRTKTTKRGAPFAFLGFGTYSSGRDFGENWLSVWIFLLDKVWQELRASFGAQVAPDCFFFTLGQQGFSPASYAQTLLRLRSFLQEAGIPQAQALSYTLHSLKVTMLSWMAQLDLPLSARTLQGHHALAGSMQLYSRDDVWPALRAQLSVWEAIQRGFTPMLPQHRGGQNPLQENAPVLSGFPRKRQTSSLSCFALSSDAQSFLAWQASQREADSASAALGSLPLQQQESQLPKPLCRAPQFEDSDGDVGPAAEHTANDQEVPAGTPAWKEVEAAAEPASTAPVVPSKGTPSCAEIPPLSSLSAPAIMSKSPFSADYIHKLLKTIPEAERSKFLDMLAEQPIIEQQPASSSTATPALDPPQQQAGTTTQTLDEFCDTVAQEAYAPPASASPAAPPPQKTGTTAKPASPAASKAPVPQKQPPPKPSGTPAADPAPAGPPQSHNKAPPPPLVPDDAPTGPASPPPAQGATSEPERAPTLAADAPASRVGSVINDGAGNPSLCLVQLWACRKKCGSCENAFCQATFPDRSNSFHTLDCCRDCKRAEGRNRANQPAPASADEGWHQSNWEWNSEWNSNAWTPAWGSQDGWQDGWHHGWHQHRFLLCRRYRISGTGHFEVLMAAEFFSLMNESSIPDNIREALASYDAPLFARSCNDQDELASLVAHLMEVSDTSSPGDQIMARASVRLLFSRCREACGLPPINEAKGSAQPTGSTSPNASPPAPNAGSSWQESWPAKLSAERTSELRKRFEDDYPTELLDSDSFPSSRLLALTSKMVADKEIRWLPWKFRLSAKAQDDSLLIRPKKLPRLSELSDLLLDEAPSRDIHDGPASFNMINQLLTLATNSIALCRGAHLGSLKLYQKKFLKLCFTKYESASNLRGPTSLEAQAADKRAWELIGELVNIHAWKLDDALHEVTQVRADLSTLLAPRAQIPKHLFQLKEPWRNRQDGKGNRPHLRGNGKGLKGKHDSASHADDTPSERTTRGGKGKKGSTSSAGKWLSTLFTEGKQHTLCMRYQQGTLQPQSAIAARQSSAASLAMSAGMQQGEIVDTFESALSFPCEHVHCTCPFSGERWVLTAYTCRGLASFTPEQTSYIRSLGFPLDVPSVAEGKKTPGPASAPHFEANSVASGFFLDICCGANAPLSTSLRESGVQCVCVDALGSEPLDLLNDKTYDSLLRLAFSGIIRMAHDGGGIYSTPDWSYGPRLAQHVANHSEEPLFTEDWDFSVPPGQPYCLSALSRLSHLVADKDTSLFPALMQGVPTGFDKDIPRSHTLRPRRESDGDEGHKLLICEGNWNGAEEDPALLQQLVEEELEAGYLEVVADIDTAFRRWGKDRVAVGKVNIVKAPGRSPRLVVDNSICNTNHCCHVPEQFRMPSLQDIQSSFPLREDNEEVQGFSLDVKGAHKTSRVREQDIGLLGIRQQERLLFYKVCPFGATFSSHWFARLGGFFTRCLHMLIWLSHVLLLYVDDLLLFQNSQVLAFCACFKIPLSWKKLQMGPTITWIGPAYSNQQRRNELGLSHALPMVHDDAAGSSAGSQKWRFQSFRSVYSDLKRLWWPCGSVPADEEAPADNTEASAKWRCCPRRFQQTGEEETASHASPGPSPRPHGKSRGFFTTSNSFCSAPSSASAVGGDDLLPQPQFNPEEFLRHECQSDLVDRFLQDYRKLAAYEAATSASVRAEEGVLPREVTVQSFPSQSPSRSESGMLHRFQSVEVSADDGEEPESPSTFVQGQATEHTASVSEEAAEATVMEASPSPVSRMDEGNSVASLRTPRAEASAEPEVPAESNPERTTSLPVQSDESPRTASKEPLSDSSQSPELSQPKANRGSASKPSSLRMKSEPLRPLLEVEEQGSGALISPVTISTIQSIPSPKAKQKHLVFMVDGEELQILGVDTRESNVPPEESPSRNRPAAGAGPLPPPEEMPRESGTAHESDCEKDVVIPVEERAQDEDTRLHPTTKRCSPPEKHCVEDSLPDPRCRHLIQGDEEALAALEVASWPPSKMRVVKDPDPVHDGSSPTYQDITPLPSPPAAPATPLAVTPLPAPVTPITPITPVTAASPGPSRSRIAGAAAAAARAAAGARQAMAVASRVSTATGGAALATLVSPEVSSGGTDRRNSVFSGRFMPLSLWAQAESATPPVSGPGSPDQAKDEYKIGDVEAMDKPDAGQHVHEGDAYVAGECASSCDVRLEIKPAETCTPNSGSEAGARQEVSKSSLPTPPMAPAEQRASARGASAPPDPCRAKAAEADSSPIPRPASAEVMNVERGRLVSGSTESSPQIKKEWTSPYSPCTPVRGRGSAPSSATPCSPLSPSSVSESNGHDQSPVRFDVPKVTQSLSQSSYPTCTRTHTEVADETEVLEDILMPAPFADHEERVSTVPSTATEKQEAWRELPWTSEVRQDARAPREGAEESRHAKVEPGVPCSGNETSSHVSMMQQSQVAADDEAHVELSVAVVPPKSGLEEDRCPRHDAFGEHDVGPSIVEVACQEDLPGPNPSFEDNLADEAAASTASTCVAAEGGKPRCTARDDKLELAPPTQEPGRKDSELPPEAVQADKVLLRDAISGHPFGNKHLVMTAGSVCSSDPDALSTTPGPLDDHDLDWPFARMCYEGPDAGKLYIHQRLRRSHARRKKRPSTYKDEVDCLRLQVGLDVEPAC</sequence>
<feature type="region of interest" description="Disordered" evidence="1">
    <location>
        <begin position="2482"/>
        <end position="2519"/>
    </location>
</feature>
<feature type="region of interest" description="Disordered" evidence="1">
    <location>
        <begin position="2350"/>
        <end position="2388"/>
    </location>
</feature>
<evidence type="ECO:0000256" key="1">
    <source>
        <dbReference type="SAM" id="MobiDB-lite"/>
    </source>
</evidence>
<dbReference type="EMBL" id="LSRX01001182">
    <property type="protein sequence ID" value="OLP82562.1"/>
    <property type="molecule type" value="Genomic_DNA"/>
</dbReference>
<feature type="compositionally biased region" description="Basic and acidic residues" evidence="1">
    <location>
        <begin position="2745"/>
        <end position="2764"/>
    </location>
</feature>
<feature type="compositionally biased region" description="Low complexity" evidence="1">
    <location>
        <begin position="2082"/>
        <end position="2102"/>
    </location>
</feature>
<feature type="compositionally biased region" description="Low complexity" evidence="1">
    <location>
        <begin position="2653"/>
        <end position="2665"/>
    </location>
</feature>
<feature type="compositionally biased region" description="Basic and acidic residues" evidence="1">
    <location>
        <begin position="1316"/>
        <end position="1333"/>
    </location>
</feature>
<feature type="region of interest" description="Disordered" evidence="1">
    <location>
        <begin position="2063"/>
        <end position="2203"/>
    </location>
</feature>
<feature type="region of interest" description="Disordered" evidence="1">
    <location>
        <begin position="1938"/>
        <end position="1963"/>
    </location>
</feature>
<feature type="compositionally biased region" description="Polar residues" evidence="1">
    <location>
        <begin position="2139"/>
        <end position="2148"/>
    </location>
</feature>
<feature type="compositionally biased region" description="Basic and acidic residues" evidence="1">
    <location>
        <begin position="2271"/>
        <end position="2303"/>
    </location>
</feature>
<accession>A0A1Q9CI02</accession>
<proteinExistence type="predicted"/>
<feature type="region of interest" description="Disordered" evidence="1">
    <location>
        <begin position="2852"/>
        <end position="2895"/>
    </location>
</feature>
<feature type="region of interest" description="Disordered" evidence="1">
    <location>
        <begin position="1052"/>
        <end position="1084"/>
    </location>
</feature>
<feature type="region of interest" description="Disordered" evidence="1">
    <location>
        <begin position="1288"/>
        <end position="1345"/>
    </location>
</feature>
<feature type="compositionally biased region" description="Basic and acidic residues" evidence="1">
    <location>
        <begin position="2149"/>
        <end position="2159"/>
    </location>
</feature>
<comment type="caution">
    <text evidence="2">The sequence shown here is derived from an EMBL/GenBank/DDBJ whole genome shotgun (WGS) entry which is preliminary data.</text>
</comment>
<feature type="compositionally biased region" description="Polar residues" evidence="1">
    <location>
        <begin position="2160"/>
        <end position="2182"/>
    </location>
</feature>
<dbReference type="PANTHER" id="PTHR24216">
    <property type="entry name" value="PAXILLIN-RELATED"/>
    <property type="match status" value="1"/>
</dbReference>
<organism evidence="2 3">
    <name type="scientific">Symbiodinium microadriaticum</name>
    <name type="common">Dinoflagellate</name>
    <name type="synonym">Zooxanthella microadriatica</name>
    <dbReference type="NCBI Taxonomy" id="2951"/>
    <lineage>
        <taxon>Eukaryota</taxon>
        <taxon>Sar</taxon>
        <taxon>Alveolata</taxon>
        <taxon>Dinophyceae</taxon>
        <taxon>Suessiales</taxon>
        <taxon>Symbiodiniaceae</taxon>
        <taxon>Symbiodinium</taxon>
    </lineage>
</organism>
<dbReference type="PANTHER" id="PTHR24216:SF65">
    <property type="entry name" value="PAXILLIN-LIKE PROTEIN 1"/>
    <property type="match status" value="1"/>
</dbReference>
<dbReference type="OrthoDB" id="437395at2759"/>